<gene>
    <name evidence="1" type="ORF">HNQ97_001120</name>
</gene>
<reference evidence="1 2" key="1">
    <citation type="submission" date="2020-08" db="EMBL/GenBank/DDBJ databases">
        <title>Genomic Encyclopedia of Type Strains, Phase IV (KMG-IV): sequencing the most valuable type-strain genomes for metagenomic binning, comparative biology and taxonomic classification.</title>
        <authorList>
            <person name="Goeker M."/>
        </authorList>
    </citation>
    <scope>NUCLEOTIDE SEQUENCE [LARGE SCALE GENOMIC DNA]</scope>
    <source>
        <strain evidence="1 2">DSM 17455</strain>
    </source>
</reference>
<proteinExistence type="predicted"/>
<protein>
    <recommendedName>
        <fullName evidence="3">NERD domain-containing protein</fullName>
    </recommendedName>
</protein>
<name>A0ABR6C2C3_9HYPH</name>
<organism evidence="1 2">
    <name type="scientific">Aminobacter ciceronei</name>
    <dbReference type="NCBI Taxonomy" id="150723"/>
    <lineage>
        <taxon>Bacteria</taxon>
        <taxon>Pseudomonadati</taxon>
        <taxon>Pseudomonadota</taxon>
        <taxon>Alphaproteobacteria</taxon>
        <taxon>Hyphomicrobiales</taxon>
        <taxon>Phyllobacteriaceae</taxon>
        <taxon>Aminobacter</taxon>
    </lineage>
</organism>
<comment type="caution">
    <text evidence="1">The sequence shown here is derived from an EMBL/GenBank/DDBJ whole genome shotgun (WGS) entry which is preliminary data.</text>
</comment>
<dbReference type="Proteomes" id="UP000587524">
    <property type="component" value="Unassembled WGS sequence"/>
</dbReference>
<dbReference type="EMBL" id="JACJHZ010000004">
    <property type="protein sequence ID" value="MBA9019129.1"/>
    <property type="molecule type" value="Genomic_DNA"/>
</dbReference>
<sequence length="756" mass="84723">MPVSRKRKKRGQPVKSSDPHKIVFRQIEIGGDNHAEFKAAMMDAARKGVDEFPKLLGRISDLFQSTYPPNLLSTFAFYGCQGSIDDQGHQKPMAGGILQYHVELLQALALMVPREKWGGAPSTGEKMQAVFDTVPEISDTFLRIRIVRQADETDAQKKAVLSLQEKIRLHTQAVRNWGYYLEVIKICRELYCPLDGKFNEVLGFSATDFIDVAEALVSEFERRARLHFETMRKFLRGKTIPQIVNLYFEHMPNIQGSPGDFIKSIPPGTSLQGVKGFLMSHADLRHVDLMTFTPNELATLTNKPVSTVEKVLDAIALEPGALVGANVEYLFLSNPVWTRPAIKLMDGYFIPLPQAVFSHINNIMRGLAESAKLDNALSDRRAAYLENKTEEVLKAVLPTARIEKNKKWSVDGVQYETDIFGVVDRTLIIVEAKSHRVSSQALRGAPDRLRKHLVDLVVDPSVQSERLQSLVVNARAGDTVSKAIIAPLGLDAGQIDNIIRLSVTLDDFSIMSSSEDELKEVGWIPEGHELAATILIADLICIAEILVNELQFLHYLAERFHFQKAFELLGDELDFLGLYLANGFNLGQAQKQLKRIALSGLSEVIDRYYQGREVGLELPRPKSNLNRTFRDIVDRLTLRKPPGWTTIGIHLLNSVDGEEQKKVTAGLERLRKSVLNKRTIPGDDCIMQIIPPLERKATIAFFVYSPDGGLDVRKSMEQIAADMLERDEAKVCVVFGKSTAAWDEPYRSALIVQKRD</sequence>
<dbReference type="RefSeq" id="WP_182573610.1">
    <property type="nucleotide sequence ID" value="NZ_JACJHY010000004.1"/>
</dbReference>
<evidence type="ECO:0000313" key="2">
    <source>
        <dbReference type="Proteomes" id="UP000587524"/>
    </source>
</evidence>
<evidence type="ECO:0000313" key="1">
    <source>
        <dbReference type="EMBL" id="MBA9019129.1"/>
    </source>
</evidence>
<accession>A0ABR6C2C3</accession>
<evidence type="ECO:0008006" key="3">
    <source>
        <dbReference type="Google" id="ProtNLM"/>
    </source>
</evidence>
<keyword evidence="2" id="KW-1185">Reference proteome</keyword>